<dbReference type="GO" id="GO:0006567">
    <property type="term" value="P:L-threonine catabolic process"/>
    <property type="evidence" value="ECO:0007669"/>
    <property type="project" value="UniProtKB-UniRule"/>
</dbReference>
<evidence type="ECO:0000256" key="3">
    <source>
        <dbReference type="ARBA" id="ARBA00011881"/>
    </source>
</evidence>
<dbReference type="EC" id="4.1.2.48" evidence="5"/>
<evidence type="ECO:0000256" key="4">
    <source>
        <dbReference type="ARBA" id="ARBA00022898"/>
    </source>
</evidence>
<dbReference type="PIRSF" id="PIRSF038940">
    <property type="entry name" value="Low_specificity_LTA"/>
    <property type="match status" value="1"/>
</dbReference>
<keyword evidence="4 5" id="KW-0663">Pyridoxal phosphate</keyword>
<dbReference type="Pfam" id="PF01212">
    <property type="entry name" value="Beta_elim_lyase"/>
    <property type="match status" value="1"/>
</dbReference>
<organism evidence="7 8">
    <name type="scientific">Lutibaculum baratangense AMV1</name>
    <dbReference type="NCBI Taxonomy" id="631454"/>
    <lineage>
        <taxon>Bacteria</taxon>
        <taxon>Pseudomonadati</taxon>
        <taxon>Pseudomonadota</taxon>
        <taxon>Alphaproteobacteria</taxon>
        <taxon>Hyphomicrobiales</taxon>
        <taxon>Tepidamorphaceae</taxon>
        <taxon>Lutibaculum</taxon>
    </lineage>
</organism>
<sequence length="350" mass="36751">MNFASDNTAGVSQPILDALGLANDGRASSYGADEWTKRATEALCEVFEREVGVFLVPTGTAANALAIAAATPPWGAVFCHADSHINTDECGAPEFYSGGAKLVTLTGGGAKVDADECEAMLKGWGFGVVHQVQPACLSISQASEFGLVYKPDEIARLSEICRRHGMALHMDGARFANAVVSMNASPADITWKAGVDILSFGATKNGAMCAEAVVVFRDDLRASLGYRRKRAAQLFSKGRFLGAQMAAYLENGHWLELAGRANVAAARLEAVFRKATGARVAGPVEANEVFVWLNEAADRALKGAGAVYYDWSGDPGLGVPGGAGEKLCRFVTAFATTEDHIDGVARALGA</sequence>
<dbReference type="Gene3D" id="3.40.640.10">
    <property type="entry name" value="Type I PLP-dependent aspartate aminotransferase-like (Major domain)"/>
    <property type="match status" value="1"/>
</dbReference>
<dbReference type="RefSeq" id="WP_023432831.1">
    <property type="nucleotide sequence ID" value="NZ_AWXZ01000035.1"/>
</dbReference>
<comment type="subunit">
    <text evidence="3">Homotetramer.</text>
</comment>
<dbReference type="PANTHER" id="PTHR48097:SF5">
    <property type="entry name" value="LOW SPECIFICITY L-THREONINE ALDOLASE"/>
    <property type="match status" value="1"/>
</dbReference>
<dbReference type="InterPro" id="IPR015421">
    <property type="entry name" value="PyrdxlP-dep_Trfase_major"/>
</dbReference>
<evidence type="ECO:0000256" key="2">
    <source>
        <dbReference type="ARBA" id="ARBA00006966"/>
    </source>
</evidence>
<dbReference type="Proteomes" id="UP000017819">
    <property type="component" value="Unassembled WGS sequence"/>
</dbReference>
<accession>V4TD85</accession>
<dbReference type="eggNOG" id="COG2008">
    <property type="taxonomic scope" value="Bacteria"/>
</dbReference>
<dbReference type="STRING" id="631454.N177_2702"/>
<dbReference type="InterPro" id="IPR015422">
    <property type="entry name" value="PyrdxlP-dep_Trfase_small"/>
</dbReference>
<name>V4TD85_9HYPH</name>
<dbReference type="AlphaFoldDB" id="V4TD85"/>
<comment type="caution">
    <text evidence="7">The sequence shown here is derived from an EMBL/GenBank/DDBJ whole genome shotgun (WGS) entry which is preliminary data.</text>
</comment>
<dbReference type="GO" id="GO:0008732">
    <property type="term" value="F:L-allo-threonine aldolase activity"/>
    <property type="evidence" value="ECO:0007669"/>
    <property type="project" value="RHEA"/>
</dbReference>
<dbReference type="PATRIC" id="fig|631454.5.peg.2671"/>
<keyword evidence="8" id="KW-1185">Reference proteome</keyword>
<evidence type="ECO:0000256" key="5">
    <source>
        <dbReference type="PIRNR" id="PIRNR038940"/>
    </source>
</evidence>
<evidence type="ECO:0000313" key="7">
    <source>
        <dbReference type="EMBL" id="ESR24253.1"/>
    </source>
</evidence>
<protein>
    <recommendedName>
        <fullName evidence="5">L-threonine aldolase</fullName>
        <ecNumber evidence="5">4.1.2.48</ecNumber>
    </recommendedName>
</protein>
<dbReference type="InterPro" id="IPR026273">
    <property type="entry name" value="Low_specificity_L-TA_bact"/>
</dbReference>
<dbReference type="Gene3D" id="3.90.1150.10">
    <property type="entry name" value="Aspartate Aminotransferase, domain 1"/>
    <property type="match status" value="1"/>
</dbReference>
<gene>
    <name evidence="7" type="ORF">N177_2702</name>
</gene>
<reference evidence="7 8" key="1">
    <citation type="journal article" date="2014" name="Genome Announc.">
        <title>Draft Genome Sequence of Lutibaculum baratangense Strain AMV1T, Isolated from a Mud Volcano in Andamans, India.</title>
        <authorList>
            <person name="Singh A."/>
            <person name="Sreenivas A."/>
            <person name="Sathyanarayana Reddy G."/>
            <person name="Pinnaka A.K."/>
            <person name="Shivaji S."/>
        </authorList>
    </citation>
    <scope>NUCLEOTIDE SEQUENCE [LARGE SCALE GENOMIC DNA]</scope>
    <source>
        <strain evidence="7 8">AMV1</strain>
    </source>
</reference>
<keyword evidence="5 7" id="KW-0456">Lyase</keyword>
<evidence type="ECO:0000313" key="8">
    <source>
        <dbReference type="Proteomes" id="UP000017819"/>
    </source>
</evidence>
<comment type="similarity">
    <text evidence="2 5">Belongs to the threonine aldolase family.</text>
</comment>
<dbReference type="InterPro" id="IPR015424">
    <property type="entry name" value="PyrdxlP-dep_Trfase"/>
</dbReference>
<proteinExistence type="inferred from homology"/>
<comment type="function">
    <text evidence="5">Catalyzes the cleavage of L-allo-threonine and L-threonine to glycine and acetaldehyde.</text>
</comment>
<comment type="cofactor">
    <cofactor evidence="1 5">
        <name>pyridoxal 5'-phosphate</name>
        <dbReference type="ChEBI" id="CHEBI:597326"/>
    </cofactor>
</comment>
<dbReference type="OrthoDB" id="9774495at2"/>
<evidence type="ECO:0000259" key="6">
    <source>
        <dbReference type="Pfam" id="PF01212"/>
    </source>
</evidence>
<feature type="domain" description="Aromatic amino acid beta-eliminating lyase/threonine aldolase" evidence="6">
    <location>
        <begin position="3"/>
        <end position="295"/>
    </location>
</feature>
<dbReference type="SUPFAM" id="SSF53383">
    <property type="entry name" value="PLP-dependent transferases"/>
    <property type="match status" value="1"/>
</dbReference>
<dbReference type="InterPro" id="IPR001597">
    <property type="entry name" value="ArAA_b-elim_lyase/Thr_aldolase"/>
</dbReference>
<evidence type="ECO:0000256" key="1">
    <source>
        <dbReference type="ARBA" id="ARBA00001933"/>
    </source>
</evidence>
<dbReference type="EMBL" id="AWXZ01000035">
    <property type="protein sequence ID" value="ESR24253.1"/>
    <property type="molecule type" value="Genomic_DNA"/>
</dbReference>
<dbReference type="PANTHER" id="PTHR48097">
    <property type="entry name" value="L-THREONINE ALDOLASE-RELATED"/>
    <property type="match status" value="1"/>
</dbReference>
<comment type="catalytic activity">
    <reaction evidence="5">
        <text>L-allo-threonine = acetaldehyde + glycine</text>
        <dbReference type="Rhea" id="RHEA:26209"/>
        <dbReference type="ChEBI" id="CHEBI:15343"/>
        <dbReference type="ChEBI" id="CHEBI:57305"/>
        <dbReference type="ChEBI" id="CHEBI:58585"/>
        <dbReference type="EC" id="4.1.2.48"/>
    </reaction>
</comment>
<comment type="catalytic activity">
    <reaction evidence="5">
        <text>L-threonine = acetaldehyde + glycine</text>
        <dbReference type="Rhea" id="RHEA:19625"/>
        <dbReference type="ChEBI" id="CHEBI:15343"/>
        <dbReference type="ChEBI" id="CHEBI:57305"/>
        <dbReference type="ChEBI" id="CHEBI:57926"/>
        <dbReference type="EC" id="4.1.2.48"/>
    </reaction>
</comment>